<feature type="transmembrane region" description="Helical" evidence="2">
    <location>
        <begin position="1274"/>
        <end position="1294"/>
    </location>
</feature>
<keyword evidence="2" id="KW-1133">Transmembrane helix</keyword>
<dbReference type="RefSeq" id="WP_259429810.1">
    <property type="nucleotide sequence ID" value="NZ_CP103424.1"/>
</dbReference>
<evidence type="ECO:0000256" key="3">
    <source>
        <dbReference type="SAM" id="SignalP"/>
    </source>
</evidence>
<feature type="region of interest" description="Disordered" evidence="1">
    <location>
        <begin position="1232"/>
        <end position="1270"/>
    </location>
</feature>
<evidence type="ECO:0000256" key="1">
    <source>
        <dbReference type="SAM" id="MobiDB-lite"/>
    </source>
</evidence>
<feature type="chain" id="PRO_5046800735" evidence="3">
    <location>
        <begin position="22"/>
        <end position="1303"/>
    </location>
</feature>
<evidence type="ECO:0000256" key="2">
    <source>
        <dbReference type="SAM" id="Phobius"/>
    </source>
</evidence>
<proteinExistence type="predicted"/>
<feature type="compositionally biased region" description="Low complexity" evidence="1">
    <location>
        <begin position="1240"/>
        <end position="1262"/>
    </location>
</feature>
<evidence type="ECO:0000313" key="4">
    <source>
        <dbReference type="EMBL" id="UWD34620.1"/>
    </source>
</evidence>
<keyword evidence="5" id="KW-1185">Reference proteome</keyword>
<dbReference type="Proteomes" id="UP001059819">
    <property type="component" value="Chromosome"/>
</dbReference>
<keyword evidence="3" id="KW-0732">Signal</keyword>
<feature type="signal peptide" evidence="3">
    <location>
        <begin position="1"/>
        <end position="21"/>
    </location>
</feature>
<keyword evidence="2" id="KW-0472">Membrane</keyword>
<sequence length="1303" mass="151577">MKLNFLKTICLFSTLSTPLIANTLTTKNNIEINNLKFQKQNLTSTPSTLEDFVNPKTVRPLSINFINQKVFNNIGYFFSKEKFLKRFHYLPEEKYTRYVVPNYPLNNPIENTSFNPISPTIKKILSFQIKDHAKSWNVFKQKYPTLTFKFDFESTFLFQSFDFTITDTRLDLTGRTERSYDEIKPSAWKSPNKNSLSQRHFSFNLNDLNSTQTLPELMITNPDWKDNEAPDFPKFKLHSTLSWKLENEIINFYLEQSIDWKSDIPFISSFKSETPTHNGHYYFENFKIFNYLTSTLIEPISITSEFADKDEVNQINKNLNSLRNFKIDMTNQDTHTDISNNNIKNTNPRTPSKYKDKTNKEYLESEAENIIKKAFTVNNVDLWESKYKHKMKYDIEFQPTAQRIKIFFKDLNPEVEPIISRFYNNLLISINLSFHPEFFQKDIQNRITITPSRILDPKTNQLVLDQPEVEVIKQNGQVKGQIFWYHNTVKVEFRAVDGTEQLLVENKPTEVYNNVYYKTLVDKRFLKSESNTTQAKSLDEIKKGLIWNISVNQEDKLNPIDIKIGVRSISPNLSFKWKGWNPENDPSKPENYQQYKLITPNIDNKQNPEYDPTINPTTGTRKEIIWVNTESKVNNFYQDPYDKNDNLNQLGDLANFGYIAEASVVNSGANYIFNNSEPSSFNSIKSAVNDLNKSIGQIQIKKYNDNFTNSENLLNNDKNNALHSFAVSLPGIYHYNVPIKDYVSIKDTFDPKKIQPEDINSEVGSSLHKYLIVNNNKDKYQSFLKIYSDINAKKPVGQKIPTIQSFWSSPAGQHLKFFLIHNQLIKSTNEVNKYSYEEIVSLWNYYVSTVKQGTVVLPHGVARIKPLYNVNFHSIKITATTKVQAVNLIKQSALKQIQQQLKSDQISLDDFEIVDENTKNWNDFLDINNDNKEMIVKFKANPTSLHLSDTSLNVSILNSKNFLFKTNDLSQMNFQNITANFSDYLKRDNTSEETGQEMFVNNYVTQHIYNTIRTHRQNESDLTLQNIDYEIYINNQKLTQFQFKFNLKNQQTIDKVIKEFFENVKTKHFAQLLIEIKSTETTFKLKGSKAYLITHSSNANTAPELPTPFNWPEEQNTPSDNSNPEILKYFDLLLLKTGDWIGDFSKWTIKDFEEKVINNIIKQLTEQSKKPVELNKDFIIRINDNIYNQKVIEDFFKSKGKLKITIQAIIEPINREKVLINSRDIFLHNTLDGKTPEQLTPTTPDSPDNNNNNENNSDNPSNQDKPNQGRKNKWTILAYVGGAILAITGGYFGIVRWRSRKLL</sequence>
<protein>
    <submittedName>
        <fullName evidence="4">Uncharacterized protein</fullName>
    </submittedName>
</protein>
<name>A0ABY5TVP1_9MOLU</name>
<evidence type="ECO:0000313" key="5">
    <source>
        <dbReference type="Proteomes" id="UP001059819"/>
    </source>
</evidence>
<accession>A0ABY5TVP1</accession>
<gene>
    <name evidence="4" type="ORF">NX779_02265</name>
</gene>
<keyword evidence="2" id="KW-0812">Transmembrane</keyword>
<organism evidence="4 5">
    <name type="scientific">Mycoplasma cottewii</name>
    <dbReference type="NCBI Taxonomy" id="51364"/>
    <lineage>
        <taxon>Bacteria</taxon>
        <taxon>Bacillati</taxon>
        <taxon>Mycoplasmatota</taxon>
        <taxon>Mollicutes</taxon>
        <taxon>Mycoplasmataceae</taxon>
        <taxon>Mycoplasma</taxon>
    </lineage>
</organism>
<reference evidence="4" key="1">
    <citation type="submission" date="2022-08" db="EMBL/GenBank/DDBJ databases">
        <title>Complete genome sequence of Mycoplasma cottewii type strain VIS.</title>
        <authorList>
            <person name="Spergser J."/>
        </authorList>
    </citation>
    <scope>NUCLEOTIDE SEQUENCE</scope>
    <source>
        <strain evidence="4">VIS</strain>
    </source>
</reference>
<dbReference type="NCBIfam" id="NF045892">
    <property type="entry name" value="ICE_Mbov_0399"/>
    <property type="match status" value="1"/>
</dbReference>
<dbReference type="EMBL" id="CP103424">
    <property type="protein sequence ID" value="UWD34620.1"/>
    <property type="molecule type" value="Genomic_DNA"/>
</dbReference>